<name>A0A9Q1B8G8_9SAUR</name>
<keyword evidence="2" id="KW-1185">Reference proteome</keyword>
<accession>A0A9Q1B8G8</accession>
<dbReference type="PANTHER" id="PTHR45913">
    <property type="entry name" value="EPM2A-INTERACTING PROTEIN 1"/>
    <property type="match status" value="1"/>
</dbReference>
<dbReference type="OrthoDB" id="1101576at2759"/>
<evidence type="ECO:0000313" key="1">
    <source>
        <dbReference type="EMBL" id="KAJ7344971.1"/>
    </source>
</evidence>
<dbReference type="EMBL" id="JAPFRF010000001">
    <property type="protein sequence ID" value="KAJ7344971.1"/>
    <property type="molecule type" value="Genomic_DNA"/>
</dbReference>
<evidence type="ECO:0008006" key="3">
    <source>
        <dbReference type="Google" id="ProtNLM"/>
    </source>
</evidence>
<reference evidence="1" key="1">
    <citation type="journal article" date="2023" name="DNA Res.">
        <title>Chromosome-level genome assembly of Phrynocephalus forsythii using third-generation DNA sequencing and Hi-C analysis.</title>
        <authorList>
            <person name="Qi Y."/>
            <person name="Zhao W."/>
            <person name="Zhao Y."/>
            <person name="Niu C."/>
            <person name="Cao S."/>
            <person name="Zhang Y."/>
        </authorList>
    </citation>
    <scope>NUCLEOTIDE SEQUENCE</scope>
    <source>
        <tissue evidence="1">Muscle</tissue>
    </source>
</reference>
<proteinExistence type="predicted"/>
<organism evidence="1 2">
    <name type="scientific">Phrynocephalus forsythii</name>
    <dbReference type="NCBI Taxonomy" id="171643"/>
    <lineage>
        <taxon>Eukaryota</taxon>
        <taxon>Metazoa</taxon>
        <taxon>Chordata</taxon>
        <taxon>Craniata</taxon>
        <taxon>Vertebrata</taxon>
        <taxon>Euteleostomi</taxon>
        <taxon>Lepidosauria</taxon>
        <taxon>Squamata</taxon>
        <taxon>Bifurcata</taxon>
        <taxon>Unidentata</taxon>
        <taxon>Episquamata</taxon>
        <taxon>Toxicofera</taxon>
        <taxon>Iguania</taxon>
        <taxon>Acrodonta</taxon>
        <taxon>Agamidae</taxon>
        <taxon>Agaminae</taxon>
        <taxon>Phrynocephalus</taxon>
    </lineage>
</organism>
<dbReference type="Proteomes" id="UP001142489">
    <property type="component" value="Unassembled WGS sequence"/>
</dbReference>
<sequence length="241" mass="27115">MCEFFSLQLDESTSVAGLAVLLVFVRYPFKMQTEELLMSEVLETYTTGDEIFKAIDQCIWKNDLEWSKCVDICSNGAAAMVGKVKGAVPKMKHAAGHVNSSHCVTHRHSLATRRLPQDLKVILDGAVKMINHVKSHPLQVYLLKFTTDDLGIDHFHLLLHTEVGKILARLFELKDELVVTFTVKLFIQQLTDVDWLLKLGYFSDLSEKLNETTTSLQGKGGAQLEKIKALQKIITFFTSVC</sequence>
<comment type="caution">
    <text evidence="1">The sequence shown here is derived from an EMBL/GenBank/DDBJ whole genome shotgun (WGS) entry which is preliminary data.</text>
</comment>
<dbReference type="AlphaFoldDB" id="A0A9Q1B8G8"/>
<dbReference type="PANTHER" id="PTHR45913:SF19">
    <property type="entry name" value="LOW QUALITY PROTEIN: ZINC FINGER BED DOMAIN-CONTAINING PROTEIN 5-LIKE"/>
    <property type="match status" value="1"/>
</dbReference>
<gene>
    <name evidence="1" type="ORF">JRQ81_000921</name>
</gene>
<protein>
    <recommendedName>
        <fullName evidence="3">Zinc finger BED domain-containing protein 5</fullName>
    </recommendedName>
</protein>
<evidence type="ECO:0000313" key="2">
    <source>
        <dbReference type="Proteomes" id="UP001142489"/>
    </source>
</evidence>